<evidence type="ECO:0000313" key="2">
    <source>
        <dbReference type="EMBL" id="KAK3058067.1"/>
    </source>
</evidence>
<dbReference type="InterPro" id="IPR009799">
    <property type="entry name" value="EthD_dom"/>
</dbReference>
<dbReference type="PANTHER" id="PTHR40260">
    <property type="entry name" value="BLR8190 PROTEIN"/>
    <property type="match status" value="1"/>
</dbReference>
<evidence type="ECO:0000313" key="3">
    <source>
        <dbReference type="Proteomes" id="UP001271007"/>
    </source>
</evidence>
<evidence type="ECO:0008006" key="4">
    <source>
        <dbReference type="Google" id="ProtNLM"/>
    </source>
</evidence>
<name>A0AAJ0GI67_9PEZI</name>
<evidence type="ECO:0000256" key="1">
    <source>
        <dbReference type="ARBA" id="ARBA00005986"/>
    </source>
</evidence>
<gene>
    <name evidence="2" type="ORF">LTR09_001144</name>
</gene>
<reference evidence="2" key="1">
    <citation type="submission" date="2023-04" db="EMBL/GenBank/DDBJ databases">
        <title>Black Yeasts Isolated from many extreme environments.</title>
        <authorList>
            <person name="Coleine C."/>
            <person name="Stajich J.E."/>
            <person name="Selbmann L."/>
        </authorList>
    </citation>
    <scope>NUCLEOTIDE SEQUENCE</scope>
    <source>
        <strain evidence="2">CCFEE 5312</strain>
    </source>
</reference>
<dbReference type="GO" id="GO:0016491">
    <property type="term" value="F:oxidoreductase activity"/>
    <property type="evidence" value="ECO:0007669"/>
    <property type="project" value="InterPro"/>
</dbReference>
<keyword evidence="3" id="KW-1185">Reference proteome</keyword>
<organism evidence="2 3">
    <name type="scientific">Extremus antarcticus</name>
    <dbReference type="NCBI Taxonomy" id="702011"/>
    <lineage>
        <taxon>Eukaryota</taxon>
        <taxon>Fungi</taxon>
        <taxon>Dikarya</taxon>
        <taxon>Ascomycota</taxon>
        <taxon>Pezizomycotina</taxon>
        <taxon>Dothideomycetes</taxon>
        <taxon>Dothideomycetidae</taxon>
        <taxon>Mycosphaerellales</taxon>
        <taxon>Extremaceae</taxon>
        <taxon>Extremus</taxon>
    </lineage>
</organism>
<dbReference type="EMBL" id="JAWDJX010000002">
    <property type="protein sequence ID" value="KAK3058067.1"/>
    <property type="molecule type" value="Genomic_DNA"/>
</dbReference>
<sequence length="101" mass="11066">MPNATTTIVYPKGCKFDMDYYLKTHMPLVADNWTQFGLKSWKVIKMGEDSPYSVQATIEWGSIDEFQKAASSDTVSKVMGDVPNFTDGSPTVMSGDVVGSS</sequence>
<dbReference type="InterPro" id="IPR011008">
    <property type="entry name" value="Dimeric_a/b-barrel"/>
</dbReference>
<dbReference type="AlphaFoldDB" id="A0AAJ0GI67"/>
<dbReference type="SUPFAM" id="SSF54909">
    <property type="entry name" value="Dimeric alpha+beta barrel"/>
    <property type="match status" value="1"/>
</dbReference>
<dbReference type="PANTHER" id="PTHR40260:SF2">
    <property type="entry name" value="BLR8190 PROTEIN"/>
    <property type="match status" value="1"/>
</dbReference>
<dbReference type="NCBIfam" id="TIGR02118">
    <property type="entry name" value="EthD family reductase"/>
    <property type="match status" value="1"/>
</dbReference>
<dbReference type="Gene3D" id="3.30.70.100">
    <property type="match status" value="1"/>
</dbReference>
<dbReference type="Proteomes" id="UP001271007">
    <property type="component" value="Unassembled WGS sequence"/>
</dbReference>
<comment type="caution">
    <text evidence="2">The sequence shown here is derived from an EMBL/GenBank/DDBJ whole genome shotgun (WGS) entry which is preliminary data.</text>
</comment>
<proteinExistence type="inferred from homology"/>
<protein>
    <recommendedName>
        <fullName evidence="4">EthD domain-containing protein</fullName>
    </recommendedName>
</protein>
<comment type="similarity">
    <text evidence="1">Belongs to the tpcK family.</text>
</comment>
<accession>A0AAJ0GI67</accession>